<dbReference type="EMBL" id="CAKJVE010000004">
    <property type="protein sequence ID" value="CAG9704378.1"/>
    <property type="molecule type" value="Genomic_DNA"/>
</dbReference>
<dbReference type="Proteomes" id="UP000789738">
    <property type="component" value="Unassembled WGS sequence"/>
</dbReference>
<reference evidence="1" key="1">
    <citation type="submission" date="2021-10" db="EMBL/GenBank/DDBJ databases">
        <authorList>
            <person name="Mesa V."/>
        </authorList>
    </citation>
    <scope>NUCLEOTIDE SEQUENCE</scope>
    <source>
        <strain evidence="1">CC3_PB</strain>
    </source>
</reference>
<protein>
    <submittedName>
        <fullName evidence="1">Uncharacterized protein</fullName>
    </submittedName>
</protein>
<evidence type="ECO:0000313" key="2">
    <source>
        <dbReference type="Proteomes" id="UP000789738"/>
    </source>
</evidence>
<evidence type="ECO:0000313" key="1">
    <source>
        <dbReference type="EMBL" id="CAG9704378.1"/>
    </source>
</evidence>
<gene>
    <name evidence="1" type="ORF">CNEO_41204</name>
</gene>
<name>A0AA86MRA7_9CLOT</name>
<accession>A0AA86MRA7</accession>
<comment type="caution">
    <text evidence="1">The sequence shown here is derived from an EMBL/GenBank/DDBJ whole genome shotgun (WGS) entry which is preliminary data.</text>
</comment>
<organism evidence="1 2">
    <name type="scientific">Clostridium neonatale</name>
    <dbReference type="NCBI Taxonomy" id="137838"/>
    <lineage>
        <taxon>Bacteria</taxon>
        <taxon>Bacillati</taxon>
        <taxon>Bacillota</taxon>
        <taxon>Clostridia</taxon>
        <taxon>Eubacteriales</taxon>
        <taxon>Clostridiaceae</taxon>
        <taxon>Clostridium</taxon>
    </lineage>
</organism>
<dbReference type="AlphaFoldDB" id="A0AA86MRA7"/>
<sequence length="30" mass="3508">MLAVIHCIIKLNYGDDLFFVKVLNENKLFP</sequence>
<proteinExistence type="predicted"/>